<evidence type="ECO:0008006" key="3">
    <source>
        <dbReference type="Google" id="ProtNLM"/>
    </source>
</evidence>
<comment type="caution">
    <text evidence="1">The sequence shown here is derived from an EMBL/GenBank/DDBJ whole genome shotgun (WGS) entry which is preliminary data.</text>
</comment>
<accession>A0A8J3MWF3</accession>
<name>A0A8J3MWF3_9CHLR</name>
<dbReference type="EMBL" id="BNJF01000003">
    <property type="protein sequence ID" value="GHO47525.1"/>
    <property type="molecule type" value="Genomic_DNA"/>
</dbReference>
<evidence type="ECO:0000313" key="2">
    <source>
        <dbReference type="Proteomes" id="UP000612362"/>
    </source>
</evidence>
<sequence>MAMTNNDISGGVVHELPEDLRQALASDAEALAAWENLTPLARNEWICWAISVKKPETRRQHVERVRTELKEGVRRPCCWIGCIHRTDKPISPSVQWVLEKRTKKSS</sequence>
<reference evidence="1" key="1">
    <citation type="submission" date="2020-10" db="EMBL/GenBank/DDBJ databases">
        <title>Taxonomic study of unclassified bacteria belonging to the class Ktedonobacteria.</title>
        <authorList>
            <person name="Yabe S."/>
            <person name="Wang C.M."/>
            <person name="Zheng Y."/>
            <person name="Sakai Y."/>
            <person name="Cavaletti L."/>
            <person name="Monciardini P."/>
            <person name="Donadio S."/>
        </authorList>
    </citation>
    <scope>NUCLEOTIDE SEQUENCE</scope>
    <source>
        <strain evidence="1">SOSP1-1</strain>
    </source>
</reference>
<proteinExistence type="predicted"/>
<evidence type="ECO:0000313" key="1">
    <source>
        <dbReference type="EMBL" id="GHO47525.1"/>
    </source>
</evidence>
<dbReference type="Proteomes" id="UP000612362">
    <property type="component" value="Unassembled WGS sequence"/>
</dbReference>
<protein>
    <recommendedName>
        <fullName evidence="3">Bacteriocin-protection, YdeI or OmpD-Associated</fullName>
    </recommendedName>
</protein>
<dbReference type="RefSeq" id="WP_220196799.1">
    <property type="nucleotide sequence ID" value="NZ_BNJF01000003.1"/>
</dbReference>
<dbReference type="AlphaFoldDB" id="A0A8J3MWF3"/>
<gene>
    <name evidence="1" type="ORF">KSX_56880</name>
</gene>
<keyword evidence="2" id="KW-1185">Reference proteome</keyword>
<organism evidence="1 2">
    <name type="scientific">Ktedonospora formicarum</name>
    <dbReference type="NCBI Taxonomy" id="2778364"/>
    <lineage>
        <taxon>Bacteria</taxon>
        <taxon>Bacillati</taxon>
        <taxon>Chloroflexota</taxon>
        <taxon>Ktedonobacteria</taxon>
        <taxon>Ktedonobacterales</taxon>
        <taxon>Ktedonobacteraceae</taxon>
        <taxon>Ktedonospora</taxon>
    </lineage>
</organism>
<dbReference type="Pfam" id="PF13376">
    <property type="entry name" value="OmdA"/>
    <property type="match status" value="1"/>
</dbReference>